<keyword evidence="2" id="KW-0732">Signal</keyword>
<comment type="caution">
    <text evidence="3">The sequence shown here is derived from an EMBL/GenBank/DDBJ whole genome shotgun (WGS) entry which is preliminary data.</text>
</comment>
<feature type="chain" id="PRO_5035891856" evidence="2">
    <location>
        <begin position="16"/>
        <end position="171"/>
    </location>
</feature>
<sequence>MHFFLMGTLASFIFCLREFTVVPAHMTIHKNCSDLREGDSYVLQTERELGRSLDSCEQELEQQDPGNSSIMIGYFYNQRAEFTSPVLAMTEQSIRLDSCVNLSVTVICNQITLLELHAVPNEIEGAYQNTSHEFLVAITVVLVMVLVVALTVSWCKRRYRMRDRQGHPDHC</sequence>
<dbReference type="EMBL" id="JAFBMS010000017">
    <property type="protein sequence ID" value="KAG9345691.1"/>
    <property type="molecule type" value="Genomic_DNA"/>
</dbReference>
<dbReference type="AlphaFoldDB" id="A0A8T2P2Y5"/>
<reference evidence="3" key="1">
    <citation type="thesis" date="2021" institute="BYU ScholarsArchive" country="Provo, UT, USA">
        <title>Applications of and Algorithms for Genome Assembly and Genomic Analyses with an Emphasis on Marine Teleosts.</title>
        <authorList>
            <person name="Pickett B.D."/>
        </authorList>
    </citation>
    <scope>NUCLEOTIDE SEQUENCE</scope>
    <source>
        <strain evidence="3">HI-2016</strain>
    </source>
</reference>
<evidence type="ECO:0000256" key="1">
    <source>
        <dbReference type="SAM" id="Phobius"/>
    </source>
</evidence>
<keyword evidence="1" id="KW-0472">Membrane</keyword>
<feature type="transmembrane region" description="Helical" evidence="1">
    <location>
        <begin position="134"/>
        <end position="155"/>
    </location>
</feature>
<feature type="signal peptide" evidence="2">
    <location>
        <begin position="1"/>
        <end position="15"/>
    </location>
</feature>
<dbReference type="OrthoDB" id="10522629at2759"/>
<evidence type="ECO:0000256" key="2">
    <source>
        <dbReference type="SAM" id="SignalP"/>
    </source>
</evidence>
<keyword evidence="1" id="KW-0812">Transmembrane</keyword>
<accession>A0A8T2P2Y5</accession>
<protein>
    <submittedName>
        <fullName evidence="3">Uncharacterized protein</fullName>
    </submittedName>
</protein>
<gene>
    <name evidence="3" type="ORF">JZ751_008835</name>
</gene>
<organism evidence="3 4">
    <name type="scientific">Albula glossodonta</name>
    <name type="common">roundjaw bonefish</name>
    <dbReference type="NCBI Taxonomy" id="121402"/>
    <lineage>
        <taxon>Eukaryota</taxon>
        <taxon>Metazoa</taxon>
        <taxon>Chordata</taxon>
        <taxon>Craniata</taxon>
        <taxon>Vertebrata</taxon>
        <taxon>Euteleostomi</taxon>
        <taxon>Actinopterygii</taxon>
        <taxon>Neopterygii</taxon>
        <taxon>Teleostei</taxon>
        <taxon>Albuliformes</taxon>
        <taxon>Albulidae</taxon>
        <taxon>Albula</taxon>
    </lineage>
</organism>
<keyword evidence="4" id="KW-1185">Reference proteome</keyword>
<dbReference type="Proteomes" id="UP000824540">
    <property type="component" value="Unassembled WGS sequence"/>
</dbReference>
<evidence type="ECO:0000313" key="4">
    <source>
        <dbReference type="Proteomes" id="UP000824540"/>
    </source>
</evidence>
<evidence type="ECO:0000313" key="3">
    <source>
        <dbReference type="EMBL" id="KAG9345691.1"/>
    </source>
</evidence>
<name>A0A8T2P2Y5_9TELE</name>
<keyword evidence="1" id="KW-1133">Transmembrane helix</keyword>
<proteinExistence type="predicted"/>